<evidence type="ECO:0000313" key="8">
    <source>
        <dbReference type="EMBL" id="KAK9878911.1"/>
    </source>
</evidence>
<evidence type="ECO:0000313" key="9">
    <source>
        <dbReference type="Proteomes" id="UP001431783"/>
    </source>
</evidence>
<feature type="domain" description="NADP-dependent oxidoreductase" evidence="7">
    <location>
        <begin position="18"/>
        <end position="294"/>
    </location>
</feature>
<sequence>MAPVPNVTLNDGNVMPQIGLGTWLSLEGEAKEAIKYALDVGYRHIDTAMLYGNEKEIGEAVREKITDGSVKREELFITSKLWNTFHERDQVVSACKKSLDNFCLDYLDLYLVHWPVAQKIVGEIDPKDPFTNAVVFKHDFVETWKGMEECVKLGLTKSIGLSNFNSKQILRILDAATILPVTNQVEVNPHLNQKKLIKFCKDRNITITAYSPFGSPARTWAKPGQPEIAFDHPTFVEIGRIYGKTSSQVILRYLIDIGTIPIPKSSNKERMKLNLDVFDFKLTDKEIAAIDALNMDYRAVPALDLIDSDEYPFKNVEF</sequence>
<dbReference type="InterPro" id="IPR023210">
    <property type="entry name" value="NADP_OxRdtase_dom"/>
</dbReference>
<dbReference type="Gene3D" id="3.20.20.100">
    <property type="entry name" value="NADP-dependent oxidoreductase domain"/>
    <property type="match status" value="1"/>
</dbReference>
<dbReference type="PANTHER" id="PTHR11732">
    <property type="entry name" value="ALDO/KETO REDUCTASE"/>
    <property type="match status" value="1"/>
</dbReference>
<comment type="similarity">
    <text evidence="1">Belongs to the aldo/keto reductase family.</text>
</comment>
<dbReference type="GO" id="GO:0016491">
    <property type="term" value="F:oxidoreductase activity"/>
    <property type="evidence" value="ECO:0007669"/>
    <property type="project" value="UniProtKB-KW"/>
</dbReference>
<feature type="binding site" evidence="5">
    <location>
        <position position="113"/>
    </location>
    <ligand>
        <name>substrate</name>
    </ligand>
</feature>
<dbReference type="Pfam" id="PF00248">
    <property type="entry name" value="Aldo_ket_red"/>
    <property type="match status" value="1"/>
</dbReference>
<comment type="caution">
    <text evidence="8">The sequence shown here is derived from an EMBL/GenBank/DDBJ whole genome shotgun (WGS) entry which is preliminary data.</text>
</comment>
<dbReference type="PIRSF" id="PIRSF000097">
    <property type="entry name" value="AKR"/>
    <property type="match status" value="1"/>
</dbReference>
<dbReference type="FunFam" id="3.20.20.100:FF:000006">
    <property type="entry name" value="Aldo-keto reductase family 1 member A1"/>
    <property type="match status" value="1"/>
</dbReference>
<feature type="active site" description="Proton donor" evidence="4">
    <location>
        <position position="51"/>
    </location>
</feature>
<accession>A0AAW1UGK1</accession>
<dbReference type="Proteomes" id="UP001431783">
    <property type="component" value="Unassembled WGS sequence"/>
</dbReference>
<evidence type="ECO:0000256" key="4">
    <source>
        <dbReference type="PIRSR" id="PIRSR000097-1"/>
    </source>
</evidence>
<keyword evidence="9" id="KW-1185">Reference proteome</keyword>
<evidence type="ECO:0000256" key="3">
    <source>
        <dbReference type="ARBA" id="ARBA00023002"/>
    </source>
</evidence>
<keyword evidence="3" id="KW-0560">Oxidoreductase</keyword>
<dbReference type="InterPro" id="IPR020471">
    <property type="entry name" value="AKR"/>
</dbReference>
<dbReference type="InterPro" id="IPR036812">
    <property type="entry name" value="NAD(P)_OxRdtase_dom_sf"/>
</dbReference>
<proteinExistence type="inferred from homology"/>
<feature type="site" description="Lowers pKa of active site Tyr" evidence="6">
    <location>
        <position position="80"/>
    </location>
</feature>
<gene>
    <name evidence="8" type="ORF">WA026_003738</name>
</gene>
<protein>
    <recommendedName>
        <fullName evidence="7">NADP-dependent oxidoreductase domain-containing protein</fullName>
    </recommendedName>
</protein>
<dbReference type="EMBL" id="JARQZJ010000061">
    <property type="protein sequence ID" value="KAK9878911.1"/>
    <property type="molecule type" value="Genomic_DNA"/>
</dbReference>
<evidence type="ECO:0000256" key="2">
    <source>
        <dbReference type="ARBA" id="ARBA00022857"/>
    </source>
</evidence>
<dbReference type="InterPro" id="IPR044488">
    <property type="entry name" value="AKR2E"/>
</dbReference>
<dbReference type="PROSITE" id="PS00798">
    <property type="entry name" value="ALDOKETO_REDUCTASE_1"/>
    <property type="match status" value="1"/>
</dbReference>
<organism evidence="8 9">
    <name type="scientific">Henosepilachna vigintioctopunctata</name>
    <dbReference type="NCBI Taxonomy" id="420089"/>
    <lineage>
        <taxon>Eukaryota</taxon>
        <taxon>Metazoa</taxon>
        <taxon>Ecdysozoa</taxon>
        <taxon>Arthropoda</taxon>
        <taxon>Hexapoda</taxon>
        <taxon>Insecta</taxon>
        <taxon>Pterygota</taxon>
        <taxon>Neoptera</taxon>
        <taxon>Endopterygota</taxon>
        <taxon>Coleoptera</taxon>
        <taxon>Polyphaga</taxon>
        <taxon>Cucujiformia</taxon>
        <taxon>Coccinelloidea</taxon>
        <taxon>Coccinellidae</taxon>
        <taxon>Epilachninae</taxon>
        <taxon>Epilachnini</taxon>
        <taxon>Henosepilachna</taxon>
    </lineage>
</organism>
<dbReference type="CDD" id="cd19116">
    <property type="entry name" value="AKR_AKR2E1-5"/>
    <property type="match status" value="1"/>
</dbReference>
<reference evidence="8 9" key="1">
    <citation type="submission" date="2023-03" db="EMBL/GenBank/DDBJ databases">
        <title>Genome insight into feeding habits of ladybird beetles.</title>
        <authorList>
            <person name="Li H.-S."/>
            <person name="Huang Y.-H."/>
            <person name="Pang H."/>
        </authorList>
    </citation>
    <scope>NUCLEOTIDE SEQUENCE [LARGE SCALE GENOMIC DNA]</scope>
    <source>
        <strain evidence="8">SYSU_2023b</strain>
        <tissue evidence="8">Whole body</tissue>
    </source>
</reference>
<dbReference type="AlphaFoldDB" id="A0AAW1UGK1"/>
<evidence type="ECO:0000256" key="6">
    <source>
        <dbReference type="PIRSR" id="PIRSR000097-3"/>
    </source>
</evidence>
<name>A0AAW1UGK1_9CUCU</name>
<evidence type="ECO:0000256" key="5">
    <source>
        <dbReference type="PIRSR" id="PIRSR000097-2"/>
    </source>
</evidence>
<dbReference type="SUPFAM" id="SSF51430">
    <property type="entry name" value="NAD(P)-linked oxidoreductase"/>
    <property type="match status" value="1"/>
</dbReference>
<dbReference type="PRINTS" id="PR00069">
    <property type="entry name" value="ALDKETRDTASE"/>
</dbReference>
<dbReference type="InterPro" id="IPR018170">
    <property type="entry name" value="Aldo/ket_reductase_CS"/>
</dbReference>
<dbReference type="PROSITE" id="PS00062">
    <property type="entry name" value="ALDOKETO_REDUCTASE_2"/>
    <property type="match status" value="1"/>
</dbReference>
<keyword evidence="2" id="KW-0521">NADP</keyword>
<evidence type="ECO:0000256" key="1">
    <source>
        <dbReference type="ARBA" id="ARBA00007905"/>
    </source>
</evidence>
<evidence type="ECO:0000259" key="7">
    <source>
        <dbReference type="Pfam" id="PF00248"/>
    </source>
</evidence>